<evidence type="ECO:0000313" key="2">
    <source>
        <dbReference type="Proteomes" id="UP000176998"/>
    </source>
</evidence>
<keyword evidence="2" id="KW-1185">Reference proteome</keyword>
<gene>
    <name evidence="1" type="ORF">CORC01_05991</name>
</gene>
<reference evidence="1 2" key="1">
    <citation type="submission" date="2016-09" db="EMBL/GenBank/DDBJ databases">
        <authorList>
            <person name="Capua I."/>
            <person name="De Benedictis P."/>
            <person name="Joannis T."/>
            <person name="Lombin L.H."/>
            <person name="Cattoli G."/>
        </authorList>
    </citation>
    <scope>NUCLEOTIDE SEQUENCE [LARGE SCALE GENOMIC DNA]</scope>
    <source>
        <strain evidence="1 2">IMI 309357</strain>
    </source>
</reference>
<dbReference type="GeneID" id="34559143"/>
<dbReference type="Proteomes" id="UP000176998">
    <property type="component" value="Unassembled WGS sequence"/>
</dbReference>
<dbReference type="AlphaFoldDB" id="A0A1G4BBK9"/>
<accession>A0A1G4BBK9</accession>
<dbReference type="EMBL" id="MJBS01000043">
    <property type="protein sequence ID" value="OHE98725.1"/>
    <property type="molecule type" value="Genomic_DNA"/>
</dbReference>
<proteinExistence type="predicted"/>
<dbReference type="RefSeq" id="XP_022475874.1">
    <property type="nucleotide sequence ID" value="XM_022617633.1"/>
</dbReference>
<comment type="caution">
    <text evidence="1">The sequence shown here is derived from an EMBL/GenBank/DDBJ whole genome shotgun (WGS) entry which is preliminary data.</text>
</comment>
<feature type="non-terminal residue" evidence="1">
    <location>
        <position position="1"/>
    </location>
</feature>
<protein>
    <submittedName>
        <fullName evidence="1">Uncharacterized protein</fullName>
    </submittedName>
</protein>
<sequence length="127" mass="13836">RVDVTSGWEHGRPIWGHGRHPLVCKLSFTLFASEADAKQAPYCVGCGIFADSGQKEGDRVYCYALDMMASMVSKHAFPVRYRFKLRYSENGAGAMMTMPPANLKSLLGPCLCQPTSLESGLGKFGGL</sequence>
<evidence type="ECO:0000313" key="1">
    <source>
        <dbReference type="EMBL" id="OHE98725.1"/>
    </source>
</evidence>
<name>A0A1G4BBK9_9PEZI</name>
<organism evidence="1 2">
    <name type="scientific">Colletotrichum orchidophilum</name>
    <dbReference type="NCBI Taxonomy" id="1209926"/>
    <lineage>
        <taxon>Eukaryota</taxon>
        <taxon>Fungi</taxon>
        <taxon>Dikarya</taxon>
        <taxon>Ascomycota</taxon>
        <taxon>Pezizomycotina</taxon>
        <taxon>Sordariomycetes</taxon>
        <taxon>Hypocreomycetidae</taxon>
        <taxon>Glomerellales</taxon>
        <taxon>Glomerellaceae</taxon>
        <taxon>Colletotrichum</taxon>
    </lineage>
</organism>